<keyword evidence="3" id="KW-1185">Reference proteome</keyword>
<reference evidence="2" key="1">
    <citation type="submission" date="2018-05" db="EMBL/GenBank/DDBJ databases">
        <title>Draft genome of Mucuna pruriens seed.</title>
        <authorList>
            <person name="Nnadi N.E."/>
            <person name="Vos R."/>
            <person name="Hasami M.H."/>
            <person name="Devisetty U.K."/>
            <person name="Aguiy J.C."/>
        </authorList>
    </citation>
    <scope>NUCLEOTIDE SEQUENCE [LARGE SCALE GENOMIC DNA]</scope>
    <source>
        <strain evidence="2">JCA_2017</strain>
    </source>
</reference>
<dbReference type="InterPro" id="IPR054722">
    <property type="entry name" value="PolX-like_BBD"/>
</dbReference>
<protein>
    <recommendedName>
        <fullName evidence="1">Retrovirus-related Pol polyprotein from transposon TNT 1-94-like beta-barrel domain-containing protein</fullName>
    </recommendedName>
</protein>
<dbReference type="Pfam" id="PF22936">
    <property type="entry name" value="Pol_BBD"/>
    <property type="match status" value="1"/>
</dbReference>
<feature type="domain" description="Retrovirus-related Pol polyprotein from transposon TNT 1-94-like beta-barrel" evidence="1">
    <location>
        <begin position="35"/>
        <end position="72"/>
    </location>
</feature>
<gene>
    <name evidence="2" type="ORF">CR513_03302</name>
</gene>
<comment type="caution">
    <text evidence="2">The sequence shown here is derived from an EMBL/GenBank/DDBJ whole genome shotgun (WGS) entry which is preliminary data.</text>
</comment>
<organism evidence="2 3">
    <name type="scientific">Mucuna pruriens</name>
    <name type="common">Velvet bean</name>
    <name type="synonym">Dolichos pruriens</name>
    <dbReference type="NCBI Taxonomy" id="157652"/>
    <lineage>
        <taxon>Eukaryota</taxon>
        <taxon>Viridiplantae</taxon>
        <taxon>Streptophyta</taxon>
        <taxon>Embryophyta</taxon>
        <taxon>Tracheophyta</taxon>
        <taxon>Spermatophyta</taxon>
        <taxon>Magnoliopsida</taxon>
        <taxon>eudicotyledons</taxon>
        <taxon>Gunneridae</taxon>
        <taxon>Pentapetalae</taxon>
        <taxon>rosids</taxon>
        <taxon>fabids</taxon>
        <taxon>Fabales</taxon>
        <taxon>Fabaceae</taxon>
        <taxon>Papilionoideae</taxon>
        <taxon>50 kb inversion clade</taxon>
        <taxon>NPAAA clade</taxon>
        <taxon>indigoferoid/millettioid clade</taxon>
        <taxon>Phaseoleae</taxon>
        <taxon>Mucuna</taxon>
    </lineage>
</organism>
<sequence length="120" mass="14008">MAKEKSQILQKKNEEKILIQIKICVIWTPITEIIMCDDKYLFSDYELFKDTIKLGNNAKMTIVGKGNIKLKIGGNYWAIVRRGIHDHYEERSLQNHASKEKNDSLNYYDNQSYVSSTHPI</sequence>
<evidence type="ECO:0000259" key="1">
    <source>
        <dbReference type="Pfam" id="PF22936"/>
    </source>
</evidence>
<evidence type="ECO:0000313" key="3">
    <source>
        <dbReference type="Proteomes" id="UP000257109"/>
    </source>
</evidence>
<name>A0A371IAG3_MUCPR</name>
<proteinExistence type="predicted"/>
<accession>A0A371IAG3</accession>
<dbReference type="AlphaFoldDB" id="A0A371IAG3"/>
<evidence type="ECO:0000313" key="2">
    <source>
        <dbReference type="EMBL" id="RDY11964.1"/>
    </source>
</evidence>
<dbReference type="Proteomes" id="UP000257109">
    <property type="component" value="Unassembled WGS sequence"/>
</dbReference>
<dbReference type="EMBL" id="QJKJ01000549">
    <property type="protein sequence ID" value="RDY11964.1"/>
    <property type="molecule type" value="Genomic_DNA"/>
</dbReference>
<feature type="non-terminal residue" evidence="2">
    <location>
        <position position="1"/>
    </location>
</feature>